<name>A0A5J4R3A4_9ZZZZ</name>
<accession>A0A5J4R3A4</accession>
<sequence length="95" mass="10472">FNTGTVVSSNVDKGAVCGRYTANLVDTQIVNCFYDAASCEKEQFASLIVPFSSEKWPGATDQYWGIGNDPATGKYWNSVGRWNGGTPTYPTLYWE</sequence>
<proteinExistence type="predicted"/>
<dbReference type="EMBL" id="SNRY01001861">
    <property type="protein sequence ID" value="KAA6328189.1"/>
    <property type="molecule type" value="Genomic_DNA"/>
</dbReference>
<protein>
    <submittedName>
        <fullName evidence="1">Uncharacterized protein</fullName>
    </submittedName>
</protein>
<gene>
    <name evidence="1" type="ORF">EZS27_022888</name>
</gene>
<comment type="caution">
    <text evidence="1">The sequence shown here is derived from an EMBL/GenBank/DDBJ whole genome shotgun (WGS) entry which is preliminary data.</text>
</comment>
<evidence type="ECO:0000313" key="1">
    <source>
        <dbReference type="EMBL" id="KAA6328189.1"/>
    </source>
</evidence>
<organism evidence="1">
    <name type="scientific">termite gut metagenome</name>
    <dbReference type="NCBI Taxonomy" id="433724"/>
    <lineage>
        <taxon>unclassified sequences</taxon>
        <taxon>metagenomes</taxon>
        <taxon>organismal metagenomes</taxon>
    </lineage>
</organism>
<dbReference type="AlphaFoldDB" id="A0A5J4R3A4"/>
<reference evidence="1" key="1">
    <citation type="submission" date="2019-03" db="EMBL/GenBank/DDBJ databases">
        <title>Single cell metagenomics reveals metabolic interactions within the superorganism composed of flagellate Streblomastix strix and complex community of Bacteroidetes bacteria on its surface.</title>
        <authorList>
            <person name="Treitli S.C."/>
            <person name="Kolisko M."/>
            <person name="Husnik F."/>
            <person name="Keeling P."/>
            <person name="Hampl V."/>
        </authorList>
    </citation>
    <scope>NUCLEOTIDE SEQUENCE</scope>
    <source>
        <strain evidence="1">STM</strain>
    </source>
</reference>
<feature type="non-terminal residue" evidence="1">
    <location>
        <position position="1"/>
    </location>
</feature>